<feature type="binding site" evidence="18">
    <location>
        <begin position="133"/>
        <end position="139"/>
    </location>
    <ligand>
        <name>(6S)-NADPHX</name>
        <dbReference type="ChEBI" id="CHEBI:64076"/>
    </ligand>
</feature>
<name>A0ABU9EBL5_9BACT</name>
<feature type="binding site" evidence="17">
    <location>
        <position position="446"/>
    </location>
    <ligand>
        <name>(6S)-NADPHX</name>
        <dbReference type="ChEBI" id="CHEBI:64076"/>
    </ligand>
</feature>
<dbReference type="CDD" id="cd01171">
    <property type="entry name" value="YXKO-related"/>
    <property type="match status" value="1"/>
</dbReference>
<dbReference type="InterPro" id="IPR030677">
    <property type="entry name" value="Nnr"/>
</dbReference>
<dbReference type="SUPFAM" id="SSF64153">
    <property type="entry name" value="YjeF N-terminal domain-like"/>
    <property type="match status" value="1"/>
</dbReference>
<dbReference type="HAMAP" id="MF_01966">
    <property type="entry name" value="NADHX_epimerase"/>
    <property type="match status" value="1"/>
</dbReference>
<dbReference type="PROSITE" id="PS51383">
    <property type="entry name" value="YJEF_C_3"/>
    <property type="match status" value="1"/>
</dbReference>
<comment type="function">
    <text evidence="18">Catalyzes the epimerization of the S- and R-forms of NAD(P)HX, a damaged form of NAD(P)H that is a result of enzymatic or heat-dependent hydration. This is a prerequisite for the S-specific NAD(P)H-hydrate dehydratase to allow the repair of both epimers of NAD(P)HX.</text>
</comment>
<feature type="domain" description="YjeF C-terminal" evidence="20">
    <location>
        <begin position="229"/>
        <end position="502"/>
    </location>
</feature>
<dbReference type="Gene3D" id="3.40.50.10260">
    <property type="entry name" value="YjeF N-terminal domain"/>
    <property type="match status" value="1"/>
</dbReference>
<dbReference type="PROSITE" id="PS51385">
    <property type="entry name" value="YJEF_N"/>
    <property type="match status" value="1"/>
</dbReference>
<dbReference type="PANTHER" id="PTHR12592:SF0">
    <property type="entry name" value="ATP-DEPENDENT (S)-NAD(P)H-HYDRATE DEHYDRATASE"/>
    <property type="match status" value="1"/>
</dbReference>
<comment type="catalytic activity">
    <reaction evidence="15 17 19">
        <text>(6S)-NADHX + ADP = AMP + phosphate + NADH + H(+)</text>
        <dbReference type="Rhea" id="RHEA:32223"/>
        <dbReference type="ChEBI" id="CHEBI:15378"/>
        <dbReference type="ChEBI" id="CHEBI:43474"/>
        <dbReference type="ChEBI" id="CHEBI:57945"/>
        <dbReference type="ChEBI" id="CHEBI:64074"/>
        <dbReference type="ChEBI" id="CHEBI:456215"/>
        <dbReference type="ChEBI" id="CHEBI:456216"/>
        <dbReference type="EC" id="4.2.1.136"/>
    </reaction>
</comment>
<dbReference type="EC" id="4.2.1.136" evidence="19"/>
<keyword evidence="6 17" id="KW-0547">Nucleotide-binding</keyword>
<comment type="cofactor">
    <cofactor evidence="17">
        <name>Mg(2+)</name>
        <dbReference type="ChEBI" id="CHEBI:18420"/>
    </cofactor>
</comment>
<feature type="binding site" evidence="18">
    <location>
        <position position="129"/>
    </location>
    <ligand>
        <name>K(+)</name>
        <dbReference type="ChEBI" id="CHEBI:29103"/>
    </ligand>
</feature>
<dbReference type="EMBL" id="JBBHLI010000009">
    <property type="protein sequence ID" value="MEK9502112.1"/>
    <property type="molecule type" value="Genomic_DNA"/>
</dbReference>
<evidence type="ECO:0000313" key="22">
    <source>
        <dbReference type="EMBL" id="MEK9502112.1"/>
    </source>
</evidence>
<evidence type="ECO:0000256" key="18">
    <source>
        <dbReference type="HAMAP-Rule" id="MF_01966"/>
    </source>
</evidence>
<evidence type="ECO:0000256" key="7">
    <source>
        <dbReference type="ARBA" id="ARBA00022840"/>
    </source>
</evidence>
<feature type="binding site" evidence="17">
    <location>
        <position position="379"/>
    </location>
    <ligand>
        <name>(6S)-NADPHX</name>
        <dbReference type="ChEBI" id="CHEBI:64076"/>
    </ligand>
</feature>
<evidence type="ECO:0000256" key="3">
    <source>
        <dbReference type="ARBA" id="ARBA00006001"/>
    </source>
</evidence>
<comment type="caution">
    <text evidence="18">Lacks conserved residue(s) required for the propagation of feature annotation.</text>
</comment>
<feature type="binding site" evidence="18">
    <location>
        <position position="168"/>
    </location>
    <ligand>
        <name>K(+)</name>
        <dbReference type="ChEBI" id="CHEBI:29103"/>
    </ligand>
</feature>
<comment type="similarity">
    <text evidence="4 19">In the C-terminal section; belongs to the NnrD/CARKD family.</text>
</comment>
<organism evidence="22 23">
    <name type="scientific">Gaopeijia maritima</name>
    <dbReference type="NCBI Taxonomy" id="3119007"/>
    <lineage>
        <taxon>Bacteria</taxon>
        <taxon>Pseudomonadati</taxon>
        <taxon>Gemmatimonadota</taxon>
        <taxon>Longimicrobiia</taxon>
        <taxon>Gaopeijiales</taxon>
        <taxon>Gaopeijiaceae</taxon>
        <taxon>Gaopeijia</taxon>
    </lineage>
</organism>
<evidence type="ECO:0000256" key="13">
    <source>
        <dbReference type="ARBA" id="ARBA00023268"/>
    </source>
</evidence>
<feature type="binding site" evidence="17">
    <location>
        <position position="264"/>
    </location>
    <ligand>
        <name>(6S)-NADPHX</name>
        <dbReference type="ChEBI" id="CHEBI:64076"/>
    </ligand>
</feature>
<evidence type="ECO:0000256" key="1">
    <source>
        <dbReference type="ARBA" id="ARBA00000013"/>
    </source>
</evidence>
<reference evidence="22 23" key="1">
    <citation type="submission" date="2024-02" db="EMBL/GenBank/DDBJ databases">
        <title>A novel Gemmatimonadota bacterium.</title>
        <authorList>
            <person name="Du Z.-J."/>
            <person name="Ye Y.-Q."/>
        </authorList>
    </citation>
    <scope>NUCLEOTIDE SEQUENCE [LARGE SCALE GENOMIC DNA]</scope>
    <source>
        <strain evidence="22 23">DH-20</strain>
    </source>
</reference>
<dbReference type="InterPro" id="IPR036652">
    <property type="entry name" value="YjeF_N_dom_sf"/>
</dbReference>
<comment type="catalytic activity">
    <reaction evidence="1 18 19">
        <text>(6R)-NADHX = (6S)-NADHX</text>
        <dbReference type="Rhea" id="RHEA:32215"/>
        <dbReference type="ChEBI" id="CHEBI:64074"/>
        <dbReference type="ChEBI" id="CHEBI:64075"/>
        <dbReference type="EC" id="5.1.99.6"/>
    </reaction>
</comment>
<keyword evidence="12 17" id="KW-0456">Lyase</keyword>
<dbReference type="Pfam" id="PF01256">
    <property type="entry name" value="Carb_kinase"/>
    <property type="match status" value="1"/>
</dbReference>
<accession>A0ABU9EBL5</accession>
<dbReference type="InterPro" id="IPR029056">
    <property type="entry name" value="Ribokinase-like"/>
</dbReference>
<comment type="catalytic activity">
    <reaction evidence="2 18 19">
        <text>(6R)-NADPHX = (6S)-NADPHX</text>
        <dbReference type="Rhea" id="RHEA:32227"/>
        <dbReference type="ChEBI" id="CHEBI:64076"/>
        <dbReference type="ChEBI" id="CHEBI:64077"/>
        <dbReference type="EC" id="5.1.99.6"/>
    </reaction>
</comment>
<feature type="domain" description="YjeF N-terminal" evidence="21">
    <location>
        <begin position="19"/>
        <end position="222"/>
    </location>
</feature>
<feature type="binding site" evidence="18">
    <location>
        <position position="165"/>
    </location>
    <ligand>
        <name>(6S)-NADPHX</name>
        <dbReference type="ChEBI" id="CHEBI:64076"/>
    </ligand>
</feature>
<dbReference type="InterPro" id="IPR004443">
    <property type="entry name" value="YjeF_N_dom"/>
</dbReference>
<comment type="subunit">
    <text evidence="17">Homotetramer.</text>
</comment>
<evidence type="ECO:0000256" key="5">
    <source>
        <dbReference type="ARBA" id="ARBA00022723"/>
    </source>
</evidence>
<proteinExistence type="inferred from homology"/>
<evidence type="ECO:0000256" key="10">
    <source>
        <dbReference type="ARBA" id="ARBA00023027"/>
    </source>
</evidence>
<evidence type="ECO:0000259" key="20">
    <source>
        <dbReference type="PROSITE" id="PS51383"/>
    </source>
</evidence>
<dbReference type="Proteomes" id="UP001484239">
    <property type="component" value="Unassembled WGS sequence"/>
</dbReference>
<dbReference type="InterPro" id="IPR000631">
    <property type="entry name" value="CARKD"/>
</dbReference>
<evidence type="ECO:0000256" key="4">
    <source>
        <dbReference type="ARBA" id="ARBA00009524"/>
    </source>
</evidence>
<dbReference type="SUPFAM" id="SSF53613">
    <property type="entry name" value="Ribokinase-like"/>
    <property type="match status" value="1"/>
</dbReference>
<dbReference type="NCBIfam" id="TIGR00197">
    <property type="entry name" value="yjeF_nterm"/>
    <property type="match status" value="1"/>
</dbReference>
<keyword evidence="9 18" id="KW-0630">Potassium</keyword>
<keyword evidence="7 17" id="KW-0067">ATP-binding</keyword>
<keyword evidence="13" id="KW-0511">Multifunctional enzyme</keyword>
<comment type="caution">
    <text evidence="22">The sequence shown here is derived from an EMBL/GenBank/DDBJ whole genome shotgun (WGS) entry which is preliminary data.</text>
</comment>
<feature type="binding site" evidence="17">
    <location>
        <position position="325"/>
    </location>
    <ligand>
        <name>(6S)-NADPHX</name>
        <dbReference type="ChEBI" id="CHEBI:64076"/>
    </ligand>
</feature>
<evidence type="ECO:0000256" key="6">
    <source>
        <dbReference type="ARBA" id="ARBA00022741"/>
    </source>
</evidence>
<dbReference type="Pfam" id="PF03853">
    <property type="entry name" value="YjeF_N"/>
    <property type="match status" value="1"/>
</dbReference>
<evidence type="ECO:0000256" key="14">
    <source>
        <dbReference type="ARBA" id="ARBA00025153"/>
    </source>
</evidence>
<comment type="function">
    <text evidence="14 19">Bifunctional enzyme that catalyzes the epimerization of the S- and R-forms of NAD(P)HX and the dehydration of the S-form of NAD(P)HX at the expense of ADP, which is converted to AMP. This allows the repair of both epimers of NAD(P)HX, a damaged form of NAD(P)H that is a result of enzymatic or heat-dependent hydration.</text>
</comment>
<dbReference type="Gene3D" id="3.40.1190.20">
    <property type="match status" value="1"/>
</dbReference>
<evidence type="ECO:0000313" key="23">
    <source>
        <dbReference type="Proteomes" id="UP001484239"/>
    </source>
</evidence>
<comment type="similarity">
    <text evidence="17">Belongs to the NnrD/CARKD family.</text>
</comment>
<keyword evidence="23" id="KW-1185">Reference proteome</keyword>
<evidence type="ECO:0000256" key="9">
    <source>
        <dbReference type="ARBA" id="ARBA00022958"/>
    </source>
</evidence>
<gene>
    <name evidence="17" type="primary">nnrD</name>
    <name evidence="18" type="synonym">nnrE</name>
    <name evidence="22" type="ORF">WI372_14060</name>
</gene>
<dbReference type="HAMAP" id="MF_01965">
    <property type="entry name" value="NADHX_dehydratase"/>
    <property type="match status" value="1"/>
</dbReference>
<comment type="catalytic activity">
    <reaction evidence="16 17 19">
        <text>(6S)-NADPHX + ADP = AMP + phosphate + NADPH + H(+)</text>
        <dbReference type="Rhea" id="RHEA:32235"/>
        <dbReference type="ChEBI" id="CHEBI:15378"/>
        <dbReference type="ChEBI" id="CHEBI:43474"/>
        <dbReference type="ChEBI" id="CHEBI:57783"/>
        <dbReference type="ChEBI" id="CHEBI:64076"/>
        <dbReference type="ChEBI" id="CHEBI:456215"/>
        <dbReference type="ChEBI" id="CHEBI:456216"/>
        <dbReference type="EC" id="4.2.1.136"/>
    </reaction>
</comment>
<feature type="binding site" evidence="18">
    <location>
        <position position="66"/>
    </location>
    <ligand>
        <name>K(+)</name>
        <dbReference type="ChEBI" id="CHEBI:29103"/>
    </ligand>
</feature>
<comment type="similarity">
    <text evidence="3 19">In the N-terminal section; belongs to the NnrE/AIBP family.</text>
</comment>
<feature type="binding site" evidence="17">
    <location>
        <begin position="416"/>
        <end position="420"/>
    </location>
    <ligand>
        <name>AMP</name>
        <dbReference type="ChEBI" id="CHEBI:456215"/>
    </ligand>
</feature>
<dbReference type="EC" id="5.1.99.6" evidence="19"/>
<dbReference type="PANTHER" id="PTHR12592">
    <property type="entry name" value="ATP-DEPENDENT (S)-NAD(P)H-HYDRATE DEHYDRATASE FAMILY MEMBER"/>
    <property type="match status" value="1"/>
</dbReference>
<dbReference type="NCBIfam" id="TIGR00196">
    <property type="entry name" value="yjeF_cterm"/>
    <property type="match status" value="1"/>
</dbReference>
<comment type="similarity">
    <text evidence="18">Belongs to the NnrE/AIBP family.</text>
</comment>
<feature type="binding site" evidence="18">
    <location>
        <begin position="65"/>
        <end position="69"/>
    </location>
    <ligand>
        <name>(6S)-NADPHX</name>
        <dbReference type="ChEBI" id="CHEBI:64076"/>
    </ligand>
</feature>
<dbReference type="PIRSF" id="PIRSF017184">
    <property type="entry name" value="Nnr"/>
    <property type="match status" value="1"/>
</dbReference>
<feature type="binding site" evidence="17">
    <location>
        <position position="445"/>
    </location>
    <ligand>
        <name>AMP</name>
        <dbReference type="ChEBI" id="CHEBI:456215"/>
    </ligand>
</feature>
<evidence type="ECO:0000256" key="2">
    <source>
        <dbReference type="ARBA" id="ARBA00000909"/>
    </source>
</evidence>
<keyword evidence="5 18" id="KW-0479">Metal-binding</keyword>
<comment type="cofactor">
    <cofactor evidence="18 19">
        <name>K(+)</name>
        <dbReference type="ChEBI" id="CHEBI:29103"/>
    </cofactor>
    <text evidence="18 19">Binds 1 potassium ion per subunit.</text>
</comment>
<evidence type="ECO:0000256" key="17">
    <source>
        <dbReference type="HAMAP-Rule" id="MF_01965"/>
    </source>
</evidence>
<dbReference type="RefSeq" id="WP_405277563.1">
    <property type="nucleotide sequence ID" value="NZ_JBBHLI010000009.1"/>
</dbReference>
<keyword evidence="11 18" id="KW-0413">Isomerase</keyword>
<evidence type="ECO:0000256" key="16">
    <source>
        <dbReference type="ARBA" id="ARBA00049209"/>
    </source>
</evidence>
<evidence type="ECO:0000256" key="15">
    <source>
        <dbReference type="ARBA" id="ARBA00048238"/>
    </source>
</evidence>
<evidence type="ECO:0000256" key="11">
    <source>
        <dbReference type="ARBA" id="ARBA00023235"/>
    </source>
</evidence>
<evidence type="ECO:0000256" key="12">
    <source>
        <dbReference type="ARBA" id="ARBA00023239"/>
    </source>
</evidence>
<comment type="function">
    <text evidence="17">Catalyzes the dehydration of the S-form of NAD(P)HX at the expense of ADP, which is converted to AMP. Together with NAD(P)HX epimerase, which catalyzes the epimerization of the S- and R-forms, the enzyme allows the repair of both epimers of NAD(P)HX, a damaged form of NAD(P)H that is a result of enzymatic or heat-dependent hydration.</text>
</comment>
<evidence type="ECO:0000256" key="19">
    <source>
        <dbReference type="PIRNR" id="PIRNR017184"/>
    </source>
</evidence>
<evidence type="ECO:0000259" key="21">
    <source>
        <dbReference type="PROSITE" id="PS51385"/>
    </source>
</evidence>
<sequence>MPLRPWSRDAVPVATGSEASAFDRAAVERGVPERSLMESAGRAAADLAMRLAPEGPVIVVTGAGHNGGDGVVAARTLAARGRSVRIVAVGARPDPDPLLHGWVVPVRRVDDPADWPADAIPGSAALVIDALLGTGLRGEPRPLQAAAIRAMVAAAEAGVPVLALDVPSGVVADTGACPGPSVRASATLCFGWPKLGALLEPGRARAGRVVAAEIGFPPSDDAFGACLLTPAWAARVRPRRDPVTHKNRVGAVTVVGGGEGMAGAVILAARAALRSGAGFVRIVSDAANREVAQTTLPDAPFVPLDSLDAVDDAIARSGAVVFGPGLGTGEGRETLVERVLAHDRPAVIDADALNLLAEGRPFDVESLIAPRAPRLLTPHPGEMARLLGVSVAEVEADRPDAARRLVARSGATVVLKGTPSLVASAGRPLGLSSLASSDLAVAGMGDVLAGSAGAFLAQGAPACDAAGLALLYGARAAHLTGLGAGLAASDVPEALPRALGEDAAPHTDLPFPWLTLDLDAPR</sequence>
<keyword evidence="10 17" id="KW-0520">NAD</keyword>
<evidence type="ECO:0000256" key="8">
    <source>
        <dbReference type="ARBA" id="ARBA00022857"/>
    </source>
</evidence>
<keyword evidence="8 17" id="KW-0521">NADP</keyword>
<protein>
    <recommendedName>
        <fullName evidence="19">Bifunctional NAD(P)H-hydrate repair enzyme</fullName>
    </recommendedName>
    <alternativeName>
        <fullName evidence="19">Nicotinamide nucleotide repair protein</fullName>
    </alternativeName>
    <domain>
        <recommendedName>
            <fullName evidence="19">ADP-dependent (S)-NAD(P)H-hydrate dehydratase</fullName>
            <ecNumber evidence="19">4.2.1.136</ecNumber>
        </recommendedName>
        <alternativeName>
            <fullName evidence="19">ADP-dependent NAD(P)HX dehydratase</fullName>
        </alternativeName>
    </domain>
    <domain>
        <recommendedName>
            <fullName evidence="19">NAD(P)H-hydrate epimerase</fullName>
            <ecNumber evidence="19">5.1.99.6</ecNumber>
        </recommendedName>
    </domain>
</protein>